<dbReference type="GO" id="GO:0005634">
    <property type="term" value="C:nucleus"/>
    <property type="evidence" value="ECO:0007669"/>
    <property type="project" value="UniProtKB-SubCell"/>
</dbReference>
<dbReference type="Proteomes" id="UP000572817">
    <property type="component" value="Unassembled WGS sequence"/>
</dbReference>
<dbReference type="InterPro" id="IPR013087">
    <property type="entry name" value="Znf_C2H2_type"/>
</dbReference>
<organism evidence="11 12">
    <name type="scientific">Botryosphaeria dothidea</name>
    <dbReference type="NCBI Taxonomy" id="55169"/>
    <lineage>
        <taxon>Eukaryota</taxon>
        <taxon>Fungi</taxon>
        <taxon>Dikarya</taxon>
        <taxon>Ascomycota</taxon>
        <taxon>Pezizomycotina</taxon>
        <taxon>Dothideomycetes</taxon>
        <taxon>Dothideomycetes incertae sedis</taxon>
        <taxon>Botryosphaeriales</taxon>
        <taxon>Botryosphaeriaceae</taxon>
        <taxon>Botryosphaeria</taxon>
    </lineage>
</organism>
<keyword evidence="7" id="KW-0539">Nucleus</keyword>
<feature type="compositionally biased region" description="Basic and acidic residues" evidence="9">
    <location>
        <begin position="88"/>
        <end position="100"/>
    </location>
</feature>
<dbReference type="Gene3D" id="3.30.160.60">
    <property type="entry name" value="Classic Zinc Finger"/>
    <property type="match status" value="1"/>
</dbReference>
<feature type="region of interest" description="Disordered" evidence="9">
    <location>
        <begin position="156"/>
        <end position="175"/>
    </location>
</feature>
<keyword evidence="6" id="KW-0804">Transcription</keyword>
<protein>
    <submittedName>
        <fullName evidence="11">Zinc finger C2H2-type protein</fullName>
    </submittedName>
</protein>
<dbReference type="PANTHER" id="PTHR46179">
    <property type="entry name" value="ZINC FINGER PROTEIN"/>
    <property type="match status" value="1"/>
</dbReference>
<evidence type="ECO:0000313" key="11">
    <source>
        <dbReference type="EMBL" id="KAF4304313.1"/>
    </source>
</evidence>
<keyword evidence="5" id="KW-0805">Transcription regulation</keyword>
<evidence type="ECO:0000256" key="6">
    <source>
        <dbReference type="ARBA" id="ARBA00023163"/>
    </source>
</evidence>
<feature type="region of interest" description="Disordered" evidence="9">
    <location>
        <begin position="61"/>
        <end position="100"/>
    </location>
</feature>
<dbReference type="PROSITE" id="PS00028">
    <property type="entry name" value="ZINC_FINGER_C2H2_1"/>
    <property type="match status" value="1"/>
</dbReference>
<reference evidence="11" key="1">
    <citation type="submission" date="2020-04" db="EMBL/GenBank/DDBJ databases">
        <title>Genome Assembly and Annotation of Botryosphaeria dothidea sdau 11-99, a Latent Pathogen of Apple Fruit Ring Rot in China.</title>
        <authorList>
            <person name="Yu C."/>
            <person name="Diao Y."/>
            <person name="Lu Q."/>
            <person name="Zhao J."/>
            <person name="Cui S."/>
            <person name="Peng C."/>
            <person name="He B."/>
            <person name="Liu H."/>
        </authorList>
    </citation>
    <scope>NUCLEOTIDE SEQUENCE [LARGE SCALE GENOMIC DNA]</scope>
    <source>
        <strain evidence="11">Sdau11-99</strain>
    </source>
</reference>
<feature type="compositionally biased region" description="Pro residues" evidence="9">
    <location>
        <begin position="1"/>
        <end position="18"/>
    </location>
</feature>
<feature type="region of interest" description="Disordered" evidence="9">
    <location>
        <begin position="1"/>
        <end position="45"/>
    </location>
</feature>
<dbReference type="InterPro" id="IPR051061">
    <property type="entry name" value="Zinc_finger_trans_reg"/>
</dbReference>
<dbReference type="AlphaFoldDB" id="A0A8H4IQG2"/>
<evidence type="ECO:0000256" key="4">
    <source>
        <dbReference type="ARBA" id="ARBA00022833"/>
    </source>
</evidence>
<sequence length="429" mass="47567">MAPATPPPPAAAASPPPAPKKRKRSANDDAASPTPAAKKISREPRWVTCRVGCGMRWRLAEYGAQKREKHEQGCTDSSGSRRKGKGWSRREMERKLEGRSENERLREWEELMGIAPSKAAGVAVEEEEGGGAVRAMEEKVEVEEELDSAAAPVVKVEDEGKEEREKAVEDPNFYTGSDHLGKISLHPTNSNYPSLITPNIQDTKMSSPYVPPVTAFTPRTHPCPLAAEESCPLTFTAAKHARHHAISMHEGLPCKFAEAADCTARCYSQADLDDHHEWFPHAALPLPCPMAKWRECPRRCADAADVRAHLRAVHPDEIYACPKRECEEVFLAPGFVKKHVRSAHVAKESFACPRAREAGCVMMFRSPDGAKKHVDKMHSGLSVTCPAREEWGCERKFESQEMADIHAMHSHKGKPPRKWLIEGKRCASA</sequence>
<evidence type="ECO:0000256" key="2">
    <source>
        <dbReference type="ARBA" id="ARBA00022723"/>
    </source>
</evidence>
<dbReference type="OrthoDB" id="10004641at2759"/>
<gene>
    <name evidence="11" type="ORF">GTA08_BOTSDO08485</name>
</gene>
<accession>A0A8H4IQG2</accession>
<keyword evidence="12" id="KW-1185">Reference proteome</keyword>
<feature type="domain" description="C2H2-type" evidence="10">
    <location>
        <begin position="319"/>
        <end position="349"/>
    </location>
</feature>
<keyword evidence="2" id="KW-0479">Metal-binding</keyword>
<comment type="caution">
    <text evidence="11">The sequence shown here is derived from an EMBL/GenBank/DDBJ whole genome shotgun (WGS) entry which is preliminary data.</text>
</comment>
<evidence type="ECO:0000256" key="5">
    <source>
        <dbReference type="ARBA" id="ARBA00023015"/>
    </source>
</evidence>
<dbReference type="GO" id="GO:0006357">
    <property type="term" value="P:regulation of transcription by RNA polymerase II"/>
    <property type="evidence" value="ECO:0007669"/>
    <property type="project" value="TreeGrafter"/>
</dbReference>
<evidence type="ECO:0000256" key="7">
    <source>
        <dbReference type="ARBA" id="ARBA00023242"/>
    </source>
</evidence>
<proteinExistence type="predicted"/>
<comment type="subcellular location">
    <subcellularLocation>
        <location evidence="1">Nucleus</location>
    </subcellularLocation>
</comment>
<dbReference type="PANTHER" id="PTHR46179:SF13">
    <property type="entry name" value="C2H2-TYPE DOMAIN-CONTAINING PROTEIN"/>
    <property type="match status" value="1"/>
</dbReference>
<evidence type="ECO:0000256" key="8">
    <source>
        <dbReference type="PROSITE-ProRule" id="PRU00042"/>
    </source>
</evidence>
<dbReference type="GO" id="GO:0008270">
    <property type="term" value="F:zinc ion binding"/>
    <property type="evidence" value="ECO:0007669"/>
    <property type="project" value="UniProtKB-KW"/>
</dbReference>
<keyword evidence="3 8" id="KW-0863">Zinc-finger</keyword>
<evidence type="ECO:0000256" key="3">
    <source>
        <dbReference type="ARBA" id="ARBA00022771"/>
    </source>
</evidence>
<evidence type="ECO:0000256" key="1">
    <source>
        <dbReference type="ARBA" id="ARBA00004123"/>
    </source>
</evidence>
<name>A0A8H4IQG2_9PEZI</name>
<dbReference type="EMBL" id="WWBZ02000051">
    <property type="protein sequence ID" value="KAF4304313.1"/>
    <property type="molecule type" value="Genomic_DNA"/>
</dbReference>
<feature type="compositionally biased region" description="Basic and acidic residues" evidence="9">
    <location>
        <begin position="156"/>
        <end position="169"/>
    </location>
</feature>
<feature type="compositionally biased region" description="Basic and acidic residues" evidence="9">
    <location>
        <begin position="64"/>
        <end position="73"/>
    </location>
</feature>
<evidence type="ECO:0000313" key="12">
    <source>
        <dbReference type="Proteomes" id="UP000572817"/>
    </source>
</evidence>
<dbReference type="PROSITE" id="PS50157">
    <property type="entry name" value="ZINC_FINGER_C2H2_2"/>
    <property type="match status" value="1"/>
</dbReference>
<evidence type="ECO:0000259" key="10">
    <source>
        <dbReference type="PROSITE" id="PS50157"/>
    </source>
</evidence>
<evidence type="ECO:0000256" key="9">
    <source>
        <dbReference type="SAM" id="MobiDB-lite"/>
    </source>
</evidence>
<keyword evidence="4" id="KW-0862">Zinc</keyword>